<keyword evidence="3" id="KW-0547">Nucleotide-binding</keyword>
<dbReference type="SMART" id="SM00487">
    <property type="entry name" value="DEXDc"/>
    <property type="match status" value="1"/>
</dbReference>
<dbReference type="InterPro" id="IPR001650">
    <property type="entry name" value="Helicase_C-like"/>
</dbReference>
<dbReference type="PANTHER" id="PTHR47396">
    <property type="entry name" value="TYPE I RESTRICTION ENZYME ECOKI R PROTEIN"/>
    <property type="match status" value="1"/>
</dbReference>
<reference evidence="3 4" key="1">
    <citation type="submission" date="2018-08" db="EMBL/GenBank/DDBJ databases">
        <authorList>
            <person name="Khan S.A."/>
        </authorList>
    </citation>
    <scope>NUCLEOTIDE SEQUENCE [LARGE SCALE GENOMIC DNA]</scope>
    <source>
        <strain evidence="3 4">GTF-13</strain>
    </source>
</reference>
<evidence type="ECO:0000313" key="3">
    <source>
        <dbReference type="EMBL" id="RRJ84381.1"/>
    </source>
</evidence>
<dbReference type="GO" id="GO:0005524">
    <property type="term" value="F:ATP binding"/>
    <property type="evidence" value="ECO:0007669"/>
    <property type="project" value="InterPro"/>
</dbReference>
<evidence type="ECO:0000313" key="4">
    <source>
        <dbReference type="Proteomes" id="UP000280792"/>
    </source>
</evidence>
<keyword evidence="3" id="KW-0347">Helicase</keyword>
<name>A0A3P3VNP9_9GAMM</name>
<dbReference type="SMART" id="SM00490">
    <property type="entry name" value="HELICc"/>
    <property type="match status" value="1"/>
</dbReference>
<dbReference type="GO" id="GO:0004386">
    <property type="term" value="F:helicase activity"/>
    <property type="evidence" value="ECO:0007669"/>
    <property type="project" value="UniProtKB-KW"/>
</dbReference>
<feature type="domain" description="Helicase ATP-binding" evidence="1">
    <location>
        <begin position="138"/>
        <end position="312"/>
    </location>
</feature>
<dbReference type="InterPro" id="IPR006935">
    <property type="entry name" value="Helicase/UvrB_N"/>
</dbReference>
<keyword evidence="4" id="KW-1185">Reference proteome</keyword>
<proteinExistence type="predicted"/>
<dbReference type="EMBL" id="QWEZ01000001">
    <property type="protein sequence ID" value="RRJ84381.1"/>
    <property type="molecule type" value="Genomic_DNA"/>
</dbReference>
<reference evidence="3 4" key="2">
    <citation type="submission" date="2018-12" db="EMBL/GenBank/DDBJ databases">
        <title>Simiduia agarivorans gen. nov., sp. nov., a marine, agarolytic bacterium isolated from shallow coastal water from Keelung, Taiwan.</title>
        <authorList>
            <person name="Shieh W.Y."/>
        </authorList>
    </citation>
    <scope>NUCLEOTIDE SEQUENCE [LARGE SCALE GENOMIC DNA]</scope>
    <source>
        <strain evidence="3 4">GTF-13</strain>
    </source>
</reference>
<organism evidence="3 4">
    <name type="scientific">Aestuariirhabdus litorea</name>
    <dbReference type="NCBI Taxonomy" id="2528527"/>
    <lineage>
        <taxon>Bacteria</taxon>
        <taxon>Pseudomonadati</taxon>
        <taxon>Pseudomonadota</taxon>
        <taxon>Gammaproteobacteria</taxon>
        <taxon>Oceanospirillales</taxon>
        <taxon>Aestuariirhabdaceae</taxon>
        <taxon>Aestuariirhabdus</taxon>
    </lineage>
</organism>
<dbReference type="GO" id="GO:0016787">
    <property type="term" value="F:hydrolase activity"/>
    <property type="evidence" value="ECO:0007669"/>
    <property type="project" value="InterPro"/>
</dbReference>
<evidence type="ECO:0000259" key="2">
    <source>
        <dbReference type="PROSITE" id="PS51194"/>
    </source>
</evidence>
<dbReference type="Pfam" id="PF00271">
    <property type="entry name" value="Helicase_C"/>
    <property type="match status" value="1"/>
</dbReference>
<gene>
    <name evidence="3" type="ORF">D0544_04540</name>
</gene>
<dbReference type="InterPro" id="IPR027417">
    <property type="entry name" value="P-loop_NTPase"/>
</dbReference>
<evidence type="ECO:0000259" key="1">
    <source>
        <dbReference type="PROSITE" id="PS51192"/>
    </source>
</evidence>
<dbReference type="PROSITE" id="PS51194">
    <property type="entry name" value="HELICASE_CTER"/>
    <property type="match status" value="1"/>
</dbReference>
<dbReference type="InterPro" id="IPR050742">
    <property type="entry name" value="Helicase_Restrict-Modif_Enz"/>
</dbReference>
<dbReference type="Pfam" id="PF04851">
    <property type="entry name" value="ResIII"/>
    <property type="match status" value="1"/>
</dbReference>
<dbReference type="Gene3D" id="3.40.50.300">
    <property type="entry name" value="P-loop containing nucleotide triphosphate hydrolases"/>
    <property type="match status" value="2"/>
</dbReference>
<dbReference type="SUPFAM" id="SSF52540">
    <property type="entry name" value="P-loop containing nucleoside triphosphate hydrolases"/>
    <property type="match status" value="1"/>
</dbReference>
<comment type="caution">
    <text evidence="3">The sequence shown here is derived from an EMBL/GenBank/DDBJ whole genome shotgun (WGS) entry which is preliminary data.</text>
</comment>
<feature type="domain" description="Helicase C-terminal" evidence="2">
    <location>
        <begin position="385"/>
        <end position="526"/>
    </location>
</feature>
<dbReference type="PANTHER" id="PTHR47396:SF1">
    <property type="entry name" value="ATP-DEPENDENT HELICASE IRC3-RELATED"/>
    <property type="match status" value="1"/>
</dbReference>
<dbReference type="InterPro" id="IPR014001">
    <property type="entry name" value="Helicase_ATP-bd"/>
</dbReference>
<dbReference type="PROSITE" id="PS51192">
    <property type="entry name" value="HELICASE_ATP_BIND_1"/>
    <property type="match status" value="1"/>
</dbReference>
<dbReference type="Proteomes" id="UP000280792">
    <property type="component" value="Unassembled WGS sequence"/>
</dbReference>
<keyword evidence="3" id="KW-0067">ATP-binding</keyword>
<accession>A0A3P3VNP9</accession>
<dbReference type="GO" id="GO:0005829">
    <property type="term" value="C:cytosol"/>
    <property type="evidence" value="ECO:0007669"/>
    <property type="project" value="TreeGrafter"/>
</dbReference>
<sequence length="531" mass="58377">MGFEGMSRLCNPSVLGIINEFEGSPNTKKLAQLVIEIYGVASILEEAKNRKLLLEYLDEKNAEELSSKLGVRDKYSTPWEGLLRKKFSFESIADLYEYFDCEKPEESTAVQGRSFCTTVESNYGLFEHQEKAAQKIKSYLSTAGERVLLHMPTGSGKTRTAMSIACDFLRNSISNRSDKTVVWLCDTDELCDQAASEFIKAWSSLGVGKTNLYRVFGSGEADLSVIKSGFIVCGLQKLNSISVSQQANYYGICSKTTLVIFDEAHKAIAPTYKQAIEVFQSLGGAALLGLSATPGRSTENQEENAELAIFFNSNKVSLEIDGYGSPISYLQDKGYLSQVKYHDIPYQSSDINLTTNDISLLKNGGEPDKALLTRLGLDQKRNVVILSNAIKLIEEGRKIILFAPSVESAEGIYALLKYKDIKAGIVTATTPEDARRKNIKDYKDGKSSILVNYGVLTTGFDAPKTDVAIIARPTNSLTLFSQMVGRATRGVNAGGTEFADIYVIKDTMPGLRDMSKTFKHWDECWGNGNGG</sequence>
<protein>
    <submittedName>
        <fullName evidence="3">DEAD/DEAH box helicase</fullName>
    </submittedName>
</protein>
<dbReference type="AlphaFoldDB" id="A0A3P3VNP9"/>
<keyword evidence="3" id="KW-0378">Hydrolase</keyword>
<dbReference type="GO" id="GO:0003677">
    <property type="term" value="F:DNA binding"/>
    <property type="evidence" value="ECO:0007669"/>
    <property type="project" value="InterPro"/>
</dbReference>